<comment type="caution">
    <text evidence="1">The sequence shown here is derived from an EMBL/GenBank/DDBJ whole genome shotgun (WGS) entry which is preliminary data.</text>
</comment>
<dbReference type="AlphaFoldDB" id="A0A1D1UY66"/>
<evidence type="ECO:0000313" key="1">
    <source>
        <dbReference type="EMBL" id="GAU94594.1"/>
    </source>
</evidence>
<name>A0A1D1UY66_RAMVA</name>
<keyword evidence="2" id="KW-1185">Reference proteome</keyword>
<reference evidence="1 2" key="1">
    <citation type="journal article" date="2016" name="Nat. Commun.">
        <title>Extremotolerant tardigrade genome and improved radiotolerance of human cultured cells by tardigrade-unique protein.</title>
        <authorList>
            <person name="Hashimoto T."/>
            <person name="Horikawa D.D."/>
            <person name="Saito Y."/>
            <person name="Kuwahara H."/>
            <person name="Kozuka-Hata H."/>
            <person name="Shin-I T."/>
            <person name="Minakuchi Y."/>
            <person name="Ohishi K."/>
            <person name="Motoyama A."/>
            <person name="Aizu T."/>
            <person name="Enomoto A."/>
            <person name="Kondo K."/>
            <person name="Tanaka S."/>
            <person name="Hara Y."/>
            <person name="Koshikawa S."/>
            <person name="Sagara H."/>
            <person name="Miura T."/>
            <person name="Yokobori S."/>
            <person name="Miyagawa K."/>
            <person name="Suzuki Y."/>
            <person name="Kubo T."/>
            <person name="Oyama M."/>
            <person name="Kohara Y."/>
            <person name="Fujiyama A."/>
            <person name="Arakawa K."/>
            <person name="Katayama T."/>
            <person name="Toyoda A."/>
            <person name="Kunieda T."/>
        </authorList>
    </citation>
    <scope>NUCLEOTIDE SEQUENCE [LARGE SCALE GENOMIC DNA]</scope>
    <source>
        <strain evidence="1 2">YOKOZUNA-1</strain>
    </source>
</reference>
<gene>
    <name evidence="1" type="primary">RvY_06336-1</name>
    <name evidence="1" type="synonym">RvY_06336.1</name>
    <name evidence="1" type="ORF">RvY_06336</name>
</gene>
<dbReference type="Proteomes" id="UP000186922">
    <property type="component" value="Unassembled WGS sequence"/>
</dbReference>
<proteinExistence type="predicted"/>
<evidence type="ECO:0000313" key="2">
    <source>
        <dbReference type="Proteomes" id="UP000186922"/>
    </source>
</evidence>
<protein>
    <submittedName>
        <fullName evidence="1">Uncharacterized protein</fullName>
    </submittedName>
</protein>
<sequence length="129" mass="14393">MDQTIFCDLSREVKSRDDTDQAHYPEVTDLNYCTNIRSLVASLIEEIRELTWAEKHRQAGRRTPSQNFGDIVGYQGNGEGSVGASDFTGTVKCITRDVGKGSWVQFLHLHKGHFEDRSGGTVAYGKVKV</sequence>
<dbReference type="EMBL" id="BDGG01000002">
    <property type="protein sequence ID" value="GAU94594.1"/>
    <property type="molecule type" value="Genomic_DNA"/>
</dbReference>
<organism evidence="1 2">
    <name type="scientific">Ramazzottius varieornatus</name>
    <name type="common">Water bear</name>
    <name type="synonym">Tardigrade</name>
    <dbReference type="NCBI Taxonomy" id="947166"/>
    <lineage>
        <taxon>Eukaryota</taxon>
        <taxon>Metazoa</taxon>
        <taxon>Ecdysozoa</taxon>
        <taxon>Tardigrada</taxon>
        <taxon>Eutardigrada</taxon>
        <taxon>Parachela</taxon>
        <taxon>Hypsibioidea</taxon>
        <taxon>Ramazzottiidae</taxon>
        <taxon>Ramazzottius</taxon>
    </lineage>
</organism>
<accession>A0A1D1UY66</accession>